<reference evidence="1 2" key="1">
    <citation type="submission" date="2013-11" db="EMBL/GenBank/DDBJ databases">
        <title>Single cell genomics of uncultured Tannerella BU063 (oral taxon 286).</title>
        <authorList>
            <person name="Beall C.J."/>
            <person name="Campbell A.G."/>
            <person name="Griffen A.L."/>
            <person name="Podar M."/>
            <person name="Leys E.J."/>
        </authorList>
    </citation>
    <scope>NUCLEOTIDE SEQUENCE [LARGE SCALE GENOMIC DNA]</scope>
    <source>
        <strain evidence="1">Cell 5</strain>
    </source>
</reference>
<organism evidence="1 2">
    <name type="scientific">Tannerella sp. oral taxon BU063 isolate Cell 5</name>
    <dbReference type="NCBI Taxonomy" id="1410950"/>
    <lineage>
        <taxon>Bacteria</taxon>
        <taxon>Pseudomonadati</taxon>
        <taxon>Bacteroidota</taxon>
        <taxon>Bacteroidia</taxon>
        <taxon>Bacteroidales</taxon>
        <taxon>Tannerellaceae</taxon>
        <taxon>Tannerella</taxon>
    </lineage>
</organism>
<dbReference type="Proteomes" id="UP000018872">
    <property type="component" value="Unassembled WGS sequence"/>
</dbReference>
<name>W2CA20_9BACT</name>
<dbReference type="AlphaFoldDB" id="W2CA20"/>
<dbReference type="EMBL" id="AYYC01000738">
    <property type="protein sequence ID" value="ETK03301.1"/>
    <property type="molecule type" value="Genomic_DNA"/>
</dbReference>
<sequence length="88" mass="10483">MSPVVFMSESLCEPLADFRFMPFRACEPSAALFAPHDWAREGLANIRFILERCRQRYIVSRFYTSEFPENVFLFISIVRNFPKYVLYM</sequence>
<evidence type="ECO:0000313" key="2">
    <source>
        <dbReference type="Proteomes" id="UP000018872"/>
    </source>
</evidence>
<evidence type="ECO:0000313" key="1">
    <source>
        <dbReference type="EMBL" id="ETK03301.1"/>
    </source>
</evidence>
<accession>W2CA20</accession>
<gene>
    <name evidence="1" type="ORF">T229_15210</name>
</gene>
<comment type="caution">
    <text evidence="1">The sequence shown here is derived from an EMBL/GenBank/DDBJ whole genome shotgun (WGS) entry which is preliminary data.</text>
</comment>
<protein>
    <submittedName>
        <fullName evidence="1">Uncharacterized protein</fullName>
    </submittedName>
</protein>
<proteinExistence type="predicted"/>